<dbReference type="SFLD" id="SFLDS00003">
    <property type="entry name" value="Haloacid_Dehalogenase"/>
    <property type="match status" value="1"/>
</dbReference>
<dbReference type="PANTHER" id="PTHR43434:SF1">
    <property type="entry name" value="PHOSPHOGLYCOLATE PHOSPHATASE"/>
    <property type="match status" value="1"/>
</dbReference>
<dbReference type="SUPFAM" id="SSF56784">
    <property type="entry name" value="HAD-like"/>
    <property type="match status" value="1"/>
</dbReference>
<dbReference type="EC" id="3.1.3.18" evidence="4"/>
<protein>
    <recommendedName>
        <fullName evidence="4">phosphoglycolate phosphatase</fullName>
        <ecNumber evidence="4">3.1.3.18</ecNumber>
    </recommendedName>
</protein>
<sequence length="237" mass="26056">MIEDGEVQAVVFDCDGVLLDSNEMKVACFRDAVEAAGFSPGDVERFSTFQRANFGTSRFRLFEALLGWDLERRPLVDRDGLVALYAERLRHLYVAAAATPDMRAVVGQLAAKLPTYVVSGSDEAELRDVLATRGDAAMFRLILGSPRTKVENLLTLFARPELVDLPRSAITFVGDAEADWKAARETGCRFVYMDRFSTVQARMRALAIEEGFPVIEDLRGLPAALGMTQPEDGSPAC</sequence>
<keyword evidence="6" id="KW-1185">Reference proteome</keyword>
<evidence type="ECO:0000256" key="2">
    <source>
        <dbReference type="ARBA" id="ARBA00004818"/>
    </source>
</evidence>
<comment type="caution">
    <text evidence="5">The sequence shown here is derived from an EMBL/GenBank/DDBJ whole genome shotgun (WGS) entry which is preliminary data.</text>
</comment>
<dbReference type="GO" id="GO:0008967">
    <property type="term" value="F:phosphoglycolate phosphatase activity"/>
    <property type="evidence" value="ECO:0007669"/>
    <property type="project" value="UniProtKB-EC"/>
</dbReference>
<comment type="pathway">
    <text evidence="2">Organic acid metabolism; glycolate biosynthesis; glycolate from 2-phosphoglycolate: step 1/1.</text>
</comment>
<proteinExistence type="inferred from homology"/>
<dbReference type="SFLD" id="SFLDG01129">
    <property type="entry name" value="C1.5:_HAD__Beta-PGM__Phosphata"/>
    <property type="match status" value="1"/>
</dbReference>
<keyword evidence="5" id="KW-0378">Hydrolase</keyword>
<comment type="similarity">
    <text evidence="3">Belongs to the HAD-like hydrolase superfamily. CbbY/CbbZ/Gph/YieH family.</text>
</comment>
<dbReference type="Gene3D" id="1.10.150.240">
    <property type="entry name" value="Putative phosphatase, domain 2"/>
    <property type="match status" value="1"/>
</dbReference>
<dbReference type="RefSeq" id="WP_184382985.1">
    <property type="nucleotide sequence ID" value="NZ_JACIDJ010000002.1"/>
</dbReference>
<dbReference type="Proteomes" id="UP000553193">
    <property type="component" value="Unassembled WGS sequence"/>
</dbReference>
<comment type="catalytic activity">
    <reaction evidence="1">
        <text>2-phosphoglycolate + H2O = glycolate + phosphate</text>
        <dbReference type="Rhea" id="RHEA:14369"/>
        <dbReference type="ChEBI" id="CHEBI:15377"/>
        <dbReference type="ChEBI" id="CHEBI:29805"/>
        <dbReference type="ChEBI" id="CHEBI:43474"/>
        <dbReference type="ChEBI" id="CHEBI:58033"/>
        <dbReference type="EC" id="3.1.3.18"/>
    </reaction>
</comment>
<dbReference type="InterPro" id="IPR023198">
    <property type="entry name" value="PGP-like_dom2"/>
</dbReference>
<dbReference type="GO" id="GO:0006281">
    <property type="term" value="P:DNA repair"/>
    <property type="evidence" value="ECO:0007669"/>
    <property type="project" value="TreeGrafter"/>
</dbReference>
<dbReference type="PANTHER" id="PTHR43434">
    <property type="entry name" value="PHOSPHOGLYCOLATE PHOSPHATASE"/>
    <property type="match status" value="1"/>
</dbReference>
<evidence type="ECO:0000313" key="5">
    <source>
        <dbReference type="EMBL" id="MBB3897868.1"/>
    </source>
</evidence>
<organism evidence="5 6">
    <name type="scientific">Roseococcus suduntuyensis</name>
    <dbReference type="NCBI Taxonomy" id="455361"/>
    <lineage>
        <taxon>Bacteria</taxon>
        <taxon>Pseudomonadati</taxon>
        <taxon>Pseudomonadota</taxon>
        <taxon>Alphaproteobacteria</taxon>
        <taxon>Acetobacterales</taxon>
        <taxon>Roseomonadaceae</taxon>
        <taxon>Roseococcus</taxon>
    </lineage>
</organism>
<dbReference type="AlphaFoldDB" id="A0A840A736"/>
<dbReference type="InterPro" id="IPR036412">
    <property type="entry name" value="HAD-like_sf"/>
</dbReference>
<evidence type="ECO:0000256" key="3">
    <source>
        <dbReference type="ARBA" id="ARBA00006171"/>
    </source>
</evidence>
<dbReference type="Pfam" id="PF00702">
    <property type="entry name" value="Hydrolase"/>
    <property type="match status" value="1"/>
</dbReference>
<evidence type="ECO:0000256" key="1">
    <source>
        <dbReference type="ARBA" id="ARBA00000830"/>
    </source>
</evidence>
<dbReference type="Gene3D" id="3.40.50.1000">
    <property type="entry name" value="HAD superfamily/HAD-like"/>
    <property type="match status" value="1"/>
</dbReference>
<name>A0A840A736_9PROT</name>
<evidence type="ECO:0000256" key="4">
    <source>
        <dbReference type="ARBA" id="ARBA00013078"/>
    </source>
</evidence>
<dbReference type="InterPro" id="IPR023214">
    <property type="entry name" value="HAD_sf"/>
</dbReference>
<dbReference type="EMBL" id="JACIDJ010000002">
    <property type="protein sequence ID" value="MBB3897868.1"/>
    <property type="molecule type" value="Genomic_DNA"/>
</dbReference>
<evidence type="ECO:0000313" key="6">
    <source>
        <dbReference type="Proteomes" id="UP000553193"/>
    </source>
</evidence>
<dbReference type="InterPro" id="IPR050155">
    <property type="entry name" value="HAD-like_hydrolase_sf"/>
</dbReference>
<accession>A0A840A736</accession>
<reference evidence="5 6" key="1">
    <citation type="submission" date="2020-08" db="EMBL/GenBank/DDBJ databases">
        <title>Genomic Encyclopedia of Type Strains, Phase IV (KMG-IV): sequencing the most valuable type-strain genomes for metagenomic binning, comparative biology and taxonomic classification.</title>
        <authorList>
            <person name="Goeker M."/>
        </authorList>
    </citation>
    <scope>NUCLEOTIDE SEQUENCE [LARGE SCALE GENOMIC DNA]</scope>
    <source>
        <strain evidence="5 6">DSM 19979</strain>
    </source>
</reference>
<gene>
    <name evidence="5" type="ORF">GGQ83_001305</name>
</gene>